<sequence length="305" mass="34254">MHDFGFRGVSSYETSAIGSCAHLTSFYGTDTISGCVLAKNYYSAQEIAAHSIPASEHSTMVSWTREREHDAYKNFLEIYPTGTISCVSDSYNIYNACEHIWGEALHDQVMARDGTLVIRPDSGNPLEVLERLLNILYAKFGGITNDKGFKVIDKHVRIIQGDGVNLKTIHDIVNLIERIGFSTDNLVFGSGGGLLQKFDRDTMKFAIKCSYVEINGIGSPVAKDPITDMGKRNKPGRLKLIKDHDDSYRTISNIDHIDEYDKAEDQLVTVFENGKLLQEYSLETIRATCDIDIDRLDFMHIMQTH</sequence>
<evidence type="ECO:0000256" key="2">
    <source>
        <dbReference type="ARBA" id="ARBA00022642"/>
    </source>
</evidence>
<dbReference type="GO" id="GO:0009435">
    <property type="term" value="P:NAD+ biosynthetic process"/>
    <property type="evidence" value="ECO:0007669"/>
    <property type="project" value="UniProtKB-UniPathway"/>
</dbReference>
<dbReference type="UniPathway" id="UPA00253"/>
<organism evidence="9 10">
    <name type="scientific">Adineta steineri</name>
    <dbReference type="NCBI Taxonomy" id="433720"/>
    <lineage>
        <taxon>Eukaryota</taxon>
        <taxon>Metazoa</taxon>
        <taxon>Spiralia</taxon>
        <taxon>Gnathifera</taxon>
        <taxon>Rotifera</taxon>
        <taxon>Eurotatoria</taxon>
        <taxon>Bdelloidea</taxon>
        <taxon>Adinetida</taxon>
        <taxon>Adinetidae</taxon>
        <taxon>Adineta</taxon>
    </lineage>
</organism>
<dbReference type="GO" id="GO:0047280">
    <property type="term" value="F:nicotinamide phosphoribosyltransferase activity"/>
    <property type="evidence" value="ECO:0007669"/>
    <property type="project" value="UniProtKB-EC"/>
</dbReference>
<keyword evidence="3" id="KW-0328">Glycosyltransferase</keyword>
<evidence type="ECO:0000259" key="8">
    <source>
        <dbReference type="Pfam" id="PF04095"/>
    </source>
</evidence>
<dbReference type="PANTHER" id="PTHR43816:SF1">
    <property type="entry name" value="NICOTINAMIDE PHOSPHORIBOSYLTRANSFERASE"/>
    <property type="match status" value="1"/>
</dbReference>
<dbReference type="Proteomes" id="UP000663845">
    <property type="component" value="Unassembled WGS sequence"/>
</dbReference>
<evidence type="ECO:0000256" key="5">
    <source>
        <dbReference type="ARBA" id="ARBA00035007"/>
    </source>
</evidence>
<keyword evidence="2" id="KW-0662">Pyridine nucleotide biosynthesis</keyword>
<comment type="pathway">
    <text evidence="5">Cofactor biosynthesis; NAD(+) biosynthesis; nicotinamide D-ribonucleotide from 5-phospho-alpha-D-ribose 1-diphosphate and nicotinamide: step 1/1.</text>
</comment>
<evidence type="ECO:0000256" key="6">
    <source>
        <dbReference type="ARBA" id="ARBA00035024"/>
    </source>
</evidence>
<keyword evidence="4" id="KW-0808">Transferase</keyword>
<evidence type="ECO:0000256" key="7">
    <source>
        <dbReference type="ARBA" id="ARBA00035036"/>
    </source>
</evidence>
<dbReference type="InterPro" id="IPR016471">
    <property type="entry name" value="Nicotinamide_PRibTrfase"/>
</dbReference>
<evidence type="ECO:0000313" key="9">
    <source>
        <dbReference type="EMBL" id="CAF1401097.1"/>
    </source>
</evidence>
<comment type="caution">
    <text evidence="9">The sequence shown here is derived from an EMBL/GenBank/DDBJ whole genome shotgun (WGS) entry which is preliminary data.</text>
</comment>
<evidence type="ECO:0000256" key="3">
    <source>
        <dbReference type="ARBA" id="ARBA00022676"/>
    </source>
</evidence>
<dbReference type="PANTHER" id="PTHR43816">
    <property type="entry name" value="NICOTINAMIDE PHOSPHORIBOSYLTRANSFERASE"/>
    <property type="match status" value="1"/>
</dbReference>
<dbReference type="Pfam" id="PF04095">
    <property type="entry name" value="NAPRTase"/>
    <property type="match status" value="1"/>
</dbReference>
<dbReference type="SUPFAM" id="SSF51690">
    <property type="entry name" value="Nicotinate/Quinolinate PRTase C-terminal domain-like"/>
    <property type="match status" value="1"/>
</dbReference>
<protein>
    <recommendedName>
        <fullName evidence="7">Nicotinamide phosphoribosyltransferase</fullName>
        <ecNumber evidence="6">2.4.2.12</ecNumber>
    </recommendedName>
</protein>
<dbReference type="Gene3D" id="3.20.20.70">
    <property type="entry name" value="Aldolase class I"/>
    <property type="match status" value="1"/>
</dbReference>
<accession>A0A815KUS3</accession>
<dbReference type="EMBL" id="CAJNOG010001039">
    <property type="protein sequence ID" value="CAF1401097.1"/>
    <property type="molecule type" value="Genomic_DNA"/>
</dbReference>
<dbReference type="InterPro" id="IPR041525">
    <property type="entry name" value="N/Namide_PRibTrfase"/>
</dbReference>
<proteinExistence type="inferred from homology"/>
<evidence type="ECO:0000313" key="10">
    <source>
        <dbReference type="Proteomes" id="UP000663845"/>
    </source>
</evidence>
<evidence type="ECO:0000256" key="4">
    <source>
        <dbReference type="ARBA" id="ARBA00022679"/>
    </source>
</evidence>
<name>A0A815KUS3_9BILA</name>
<dbReference type="InterPro" id="IPR036068">
    <property type="entry name" value="Nicotinate_pribotase-like_C"/>
</dbReference>
<reference evidence="9" key="1">
    <citation type="submission" date="2021-02" db="EMBL/GenBank/DDBJ databases">
        <authorList>
            <person name="Nowell W R."/>
        </authorList>
    </citation>
    <scope>NUCLEOTIDE SEQUENCE</scope>
</reference>
<feature type="domain" description="Nicotinate/nicotinamide phosphoribosyltransferase" evidence="8">
    <location>
        <begin position="1"/>
        <end position="274"/>
    </location>
</feature>
<dbReference type="InterPro" id="IPR013785">
    <property type="entry name" value="Aldolase_TIM"/>
</dbReference>
<comment type="similarity">
    <text evidence="1">Belongs to the NAPRTase family.</text>
</comment>
<gene>
    <name evidence="9" type="ORF">JYZ213_LOCUS37760</name>
</gene>
<dbReference type="AlphaFoldDB" id="A0A815KUS3"/>
<dbReference type="EC" id="2.4.2.12" evidence="6"/>
<evidence type="ECO:0000256" key="1">
    <source>
        <dbReference type="ARBA" id="ARBA00010897"/>
    </source>
</evidence>